<sequence>MILKIFKMFSFTAEHVVNQHFKLQLTISLVPAEFESGLLAYCEIYSEHLAPPLPLRLDLKLQPMLPKLRILLGLSCQNSYTTHLFTYLATNNNLVHYMWYFVLKII</sequence>
<gene>
    <name evidence="1" type="ORF">PARMNEM_LOCUS7705</name>
</gene>
<dbReference type="AlphaFoldDB" id="A0AAV1KYD0"/>
<accession>A0AAV1KYD0</accession>
<dbReference type="EMBL" id="CAVLGL010000081">
    <property type="protein sequence ID" value="CAK1586801.1"/>
    <property type="molecule type" value="Genomic_DNA"/>
</dbReference>
<keyword evidence="2" id="KW-1185">Reference proteome</keyword>
<organism evidence="1 2">
    <name type="scientific">Parnassius mnemosyne</name>
    <name type="common">clouded apollo</name>
    <dbReference type="NCBI Taxonomy" id="213953"/>
    <lineage>
        <taxon>Eukaryota</taxon>
        <taxon>Metazoa</taxon>
        <taxon>Ecdysozoa</taxon>
        <taxon>Arthropoda</taxon>
        <taxon>Hexapoda</taxon>
        <taxon>Insecta</taxon>
        <taxon>Pterygota</taxon>
        <taxon>Neoptera</taxon>
        <taxon>Endopterygota</taxon>
        <taxon>Lepidoptera</taxon>
        <taxon>Glossata</taxon>
        <taxon>Ditrysia</taxon>
        <taxon>Papilionoidea</taxon>
        <taxon>Papilionidae</taxon>
        <taxon>Parnassiinae</taxon>
        <taxon>Parnassini</taxon>
        <taxon>Parnassius</taxon>
        <taxon>Driopa</taxon>
    </lineage>
</organism>
<evidence type="ECO:0000313" key="1">
    <source>
        <dbReference type="EMBL" id="CAK1586801.1"/>
    </source>
</evidence>
<reference evidence="1 2" key="1">
    <citation type="submission" date="2023-11" db="EMBL/GenBank/DDBJ databases">
        <authorList>
            <person name="Hedman E."/>
            <person name="Englund M."/>
            <person name="Stromberg M."/>
            <person name="Nyberg Akerstrom W."/>
            <person name="Nylinder S."/>
            <person name="Jareborg N."/>
            <person name="Kallberg Y."/>
            <person name="Kronander E."/>
        </authorList>
    </citation>
    <scope>NUCLEOTIDE SEQUENCE [LARGE SCALE GENOMIC DNA]</scope>
</reference>
<name>A0AAV1KYD0_9NEOP</name>
<dbReference type="Proteomes" id="UP001314205">
    <property type="component" value="Unassembled WGS sequence"/>
</dbReference>
<proteinExistence type="predicted"/>
<protein>
    <submittedName>
        <fullName evidence="1">Uncharacterized protein</fullName>
    </submittedName>
</protein>
<comment type="caution">
    <text evidence="1">The sequence shown here is derived from an EMBL/GenBank/DDBJ whole genome shotgun (WGS) entry which is preliminary data.</text>
</comment>
<evidence type="ECO:0000313" key="2">
    <source>
        <dbReference type="Proteomes" id="UP001314205"/>
    </source>
</evidence>